<evidence type="ECO:0000313" key="1">
    <source>
        <dbReference type="EMBL" id="UXH77994.1"/>
    </source>
</evidence>
<gene>
    <name evidence="1" type="ORF">N4261_24055</name>
</gene>
<sequence>MLPNLDGAGLRLNQPINQTSRRRPIHGGKMQQSHAVEGTTPHRHDNTDYRAFLARIQTRFQLRTEDGDRAVFLTDAGDLWSLYLDSFADPVERQIRNCSTCRKFIERFGHLAIVADDGVVHSALWHADDAPDAYAAAVAQLDRAVRRAKIVSPFLSRDAVLGVPEVGGWAHLSLTQPESMRYKGVVLKPGQAMAEKREDFKTVMHALNEFTQPMIETAVRLLKSDHLYSSERVLGQAEWLYQLHAARAAATGDGKAAVVWSAIAKAPAGFCHPRSSMIGTLLEDIAADLPFSDIAQRFAAKMHPLRYQRPQALPTAGNVAQAEKLFAQLGLAPALDRRMARLDEIPLLWSPKADEPAAAAGGGIFSRLKTKATGAASTLTIPAITMTAEKFLREVMPDADSIEMELPAGNQAFIGLTTAVNADAPRLFQWDHPVSWYVWHGGAPASQYGLKPGRLTLSGITRLPARWGDDAERFKHQGDGIILLLAGARETRQSGSALFPSLLRSELHGVRATIEAHSKDAQMQGLDEGSAVGIDLRKGGSSYPVTVRVTSAGRSQVYVIDRWD</sequence>
<keyword evidence="2" id="KW-1185">Reference proteome</keyword>
<evidence type="ECO:0000313" key="2">
    <source>
        <dbReference type="Proteomes" id="UP001064933"/>
    </source>
</evidence>
<protein>
    <submittedName>
        <fullName evidence="1">Uncharacterized protein</fullName>
    </submittedName>
</protein>
<accession>A0ABY6B002</accession>
<dbReference type="Proteomes" id="UP001064933">
    <property type="component" value="Chromosome"/>
</dbReference>
<dbReference type="EMBL" id="CP104562">
    <property type="protein sequence ID" value="UXH77994.1"/>
    <property type="molecule type" value="Genomic_DNA"/>
</dbReference>
<reference evidence="1" key="1">
    <citation type="submission" date="2022-10" db="EMBL/GenBank/DDBJ databases">
        <title>Characterization and whole genome sequencing of a new Roseateles species, isolated from fresh water.</title>
        <authorList>
            <person name="Guliayeva D.Y."/>
            <person name="Akhremchuk A.E."/>
            <person name="Sikolenko M.A."/>
            <person name="Valentovich L.N."/>
            <person name="Sidarenka A.V."/>
        </authorList>
    </citation>
    <scope>NUCLEOTIDE SEQUENCE</scope>
    <source>
        <strain evidence="1">BIM B-1768</strain>
    </source>
</reference>
<proteinExistence type="predicted"/>
<name>A0ABY6B002_9BURK</name>
<dbReference type="RefSeq" id="WP_261757758.1">
    <property type="nucleotide sequence ID" value="NZ_CP104562.2"/>
</dbReference>
<organism evidence="1 2">
    <name type="scientific">Roseateles amylovorans</name>
    <dbReference type="NCBI Taxonomy" id="2978473"/>
    <lineage>
        <taxon>Bacteria</taxon>
        <taxon>Pseudomonadati</taxon>
        <taxon>Pseudomonadota</taxon>
        <taxon>Betaproteobacteria</taxon>
        <taxon>Burkholderiales</taxon>
        <taxon>Sphaerotilaceae</taxon>
        <taxon>Roseateles</taxon>
    </lineage>
</organism>